<gene>
    <name evidence="1" type="ORF">SAMN04489764_2460</name>
</gene>
<evidence type="ECO:0000313" key="2">
    <source>
        <dbReference type="Proteomes" id="UP000217103"/>
    </source>
</evidence>
<keyword evidence="2" id="KW-1185">Reference proteome</keyword>
<accession>A0A1H1EGF8</accession>
<proteinExistence type="predicted"/>
<dbReference type="AlphaFoldDB" id="A0A1H1EGF8"/>
<dbReference type="EMBL" id="FNKK01000002">
    <property type="protein sequence ID" value="SDQ87588.1"/>
    <property type="molecule type" value="Genomic_DNA"/>
</dbReference>
<sequence>MSYDLFFRRRDSEGVPVGETEPLLDAENRAAIAARAREILGPVEVGENPGSWWLRYRPRGVTLEYSGRLLVLRVPYWTHGDAANENVGKLRKLARAIEQQTGLQCYDPQLDRPLLDAEPADSVAVFDEVADMFDLR</sequence>
<reference evidence="1 2" key="1">
    <citation type="submission" date="2016-10" db="EMBL/GenBank/DDBJ databases">
        <authorList>
            <person name="de Groot N.N."/>
        </authorList>
    </citation>
    <scope>NUCLEOTIDE SEQUENCE [LARGE SCALE GENOMIC DNA]</scope>
    <source>
        <strain evidence="1 2">DSM 43794</strain>
    </source>
</reference>
<dbReference type="RefSeq" id="WP_093259155.1">
    <property type="nucleotide sequence ID" value="NZ_FNKK01000002.1"/>
</dbReference>
<name>A0A1H1EGF8_9ACTN</name>
<dbReference type="Proteomes" id="UP000217103">
    <property type="component" value="Unassembled WGS sequence"/>
</dbReference>
<evidence type="ECO:0000313" key="1">
    <source>
        <dbReference type="EMBL" id="SDQ87588.1"/>
    </source>
</evidence>
<organism evidence="1 2">
    <name type="scientific">Thermostaphylospora chromogena</name>
    <dbReference type="NCBI Taxonomy" id="35622"/>
    <lineage>
        <taxon>Bacteria</taxon>
        <taxon>Bacillati</taxon>
        <taxon>Actinomycetota</taxon>
        <taxon>Actinomycetes</taxon>
        <taxon>Streptosporangiales</taxon>
        <taxon>Thermomonosporaceae</taxon>
        <taxon>Thermostaphylospora</taxon>
    </lineage>
</organism>
<dbReference type="OrthoDB" id="4164936at2"/>
<dbReference type="STRING" id="35622.SAMN04489764_2460"/>
<protein>
    <submittedName>
        <fullName evidence="1">Uncharacterized protein</fullName>
    </submittedName>
</protein>